<sequence>MEFQQVEVNEETPEQQPTTSTVLKEKILTDGAEDTPTLAEVFIQERRATTKFINNAEVRLHKRLIKMQKHFDKLLEMRFAEVHRYIKSNLMIQQVFNSEQKAQLNIQLSQQPAQLEAIHKDLADQQEKDRELENQIQAYIRQLRDHELAVGSQPTAESSAQVPSLPSLPPNLEQALQRIQEHEAYINKLKNEEFPTMPKLSQKFLI</sequence>
<evidence type="ECO:0000256" key="1">
    <source>
        <dbReference type="SAM" id="MobiDB-lite"/>
    </source>
</evidence>
<name>A0A9P0YQC5_CUSEU</name>
<keyword evidence="3" id="KW-1185">Reference proteome</keyword>
<evidence type="ECO:0000313" key="2">
    <source>
        <dbReference type="EMBL" id="CAH9072674.1"/>
    </source>
</evidence>
<dbReference type="Proteomes" id="UP001152484">
    <property type="component" value="Unassembled WGS sequence"/>
</dbReference>
<dbReference type="EMBL" id="CAMAPE010000008">
    <property type="protein sequence ID" value="CAH9072674.1"/>
    <property type="molecule type" value="Genomic_DNA"/>
</dbReference>
<comment type="caution">
    <text evidence="2">The sequence shown here is derived from an EMBL/GenBank/DDBJ whole genome shotgun (WGS) entry which is preliminary data.</text>
</comment>
<gene>
    <name evidence="2" type="ORF">CEURO_LOCUS4468</name>
</gene>
<evidence type="ECO:0000313" key="3">
    <source>
        <dbReference type="Proteomes" id="UP001152484"/>
    </source>
</evidence>
<feature type="region of interest" description="Disordered" evidence="1">
    <location>
        <begin position="1"/>
        <end position="20"/>
    </location>
</feature>
<organism evidence="2 3">
    <name type="scientific">Cuscuta europaea</name>
    <name type="common">European dodder</name>
    <dbReference type="NCBI Taxonomy" id="41803"/>
    <lineage>
        <taxon>Eukaryota</taxon>
        <taxon>Viridiplantae</taxon>
        <taxon>Streptophyta</taxon>
        <taxon>Embryophyta</taxon>
        <taxon>Tracheophyta</taxon>
        <taxon>Spermatophyta</taxon>
        <taxon>Magnoliopsida</taxon>
        <taxon>eudicotyledons</taxon>
        <taxon>Gunneridae</taxon>
        <taxon>Pentapetalae</taxon>
        <taxon>asterids</taxon>
        <taxon>lamiids</taxon>
        <taxon>Solanales</taxon>
        <taxon>Convolvulaceae</taxon>
        <taxon>Cuscuteae</taxon>
        <taxon>Cuscuta</taxon>
        <taxon>Cuscuta subgen. Cuscuta</taxon>
    </lineage>
</organism>
<feature type="region of interest" description="Disordered" evidence="1">
    <location>
        <begin position="150"/>
        <end position="169"/>
    </location>
</feature>
<dbReference type="AlphaFoldDB" id="A0A9P0YQC5"/>
<reference evidence="2" key="1">
    <citation type="submission" date="2022-07" db="EMBL/GenBank/DDBJ databases">
        <authorList>
            <person name="Macas J."/>
            <person name="Novak P."/>
            <person name="Neumann P."/>
        </authorList>
    </citation>
    <scope>NUCLEOTIDE SEQUENCE</scope>
</reference>
<proteinExistence type="predicted"/>
<accession>A0A9P0YQC5</accession>
<feature type="compositionally biased region" description="Polar residues" evidence="1">
    <location>
        <begin position="152"/>
        <end position="164"/>
    </location>
</feature>
<protein>
    <submittedName>
        <fullName evidence="2">Uncharacterized protein</fullName>
    </submittedName>
</protein>
<dbReference type="OrthoDB" id="1326059at2759"/>